<comment type="caution">
    <text evidence="1">The sequence shown here is derived from an EMBL/GenBank/DDBJ whole genome shotgun (WGS) entry which is preliminary data.</text>
</comment>
<dbReference type="EMBL" id="JAYMYS010000001">
    <property type="protein sequence ID" value="KAK7411212.1"/>
    <property type="molecule type" value="Genomic_DNA"/>
</dbReference>
<accession>A0AAN9XVT7</accession>
<keyword evidence="2" id="KW-1185">Reference proteome</keyword>
<evidence type="ECO:0000313" key="1">
    <source>
        <dbReference type="EMBL" id="KAK7411212.1"/>
    </source>
</evidence>
<evidence type="ECO:0000313" key="2">
    <source>
        <dbReference type="Proteomes" id="UP001386955"/>
    </source>
</evidence>
<reference evidence="1 2" key="1">
    <citation type="submission" date="2024-01" db="EMBL/GenBank/DDBJ databases">
        <title>The genomes of 5 underutilized Papilionoideae crops provide insights into root nodulation and disease resistanc.</title>
        <authorList>
            <person name="Jiang F."/>
        </authorList>
    </citation>
    <scope>NUCLEOTIDE SEQUENCE [LARGE SCALE GENOMIC DNA]</scope>
    <source>
        <strain evidence="1">DUOXIRENSHENG_FW03</strain>
        <tissue evidence="1">Leaves</tissue>
    </source>
</reference>
<proteinExistence type="predicted"/>
<dbReference type="Proteomes" id="UP001386955">
    <property type="component" value="Unassembled WGS sequence"/>
</dbReference>
<protein>
    <submittedName>
        <fullName evidence="1">Uncharacterized protein</fullName>
    </submittedName>
</protein>
<organism evidence="1 2">
    <name type="scientific">Psophocarpus tetragonolobus</name>
    <name type="common">Winged bean</name>
    <name type="synonym">Dolichos tetragonolobus</name>
    <dbReference type="NCBI Taxonomy" id="3891"/>
    <lineage>
        <taxon>Eukaryota</taxon>
        <taxon>Viridiplantae</taxon>
        <taxon>Streptophyta</taxon>
        <taxon>Embryophyta</taxon>
        <taxon>Tracheophyta</taxon>
        <taxon>Spermatophyta</taxon>
        <taxon>Magnoliopsida</taxon>
        <taxon>eudicotyledons</taxon>
        <taxon>Gunneridae</taxon>
        <taxon>Pentapetalae</taxon>
        <taxon>rosids</taxon>
        <taxon>fabids</taxon>
        <taxon>Fabales</taxon>
        <taxon>Fabaceae</taxon>
        <taxon>Papilionoideae</taxon>
        <taxon>50 kb inversion clade</taxon>
        <taxon>NPAAA clade</taxon>
        <taxon>indigoferoid/millettioid clade</taxon>
        <taxon>Phaseoleae</taxon>
        <taxon>Psophocarpus</taxon>
    </lineage>
</organism>
<name>A0AAN9XVT7_PSOTE</name>
<sequence>MYLMKVPLGVDMIVTSNYCEDYAHLSKDISESAFDGTIVMLLLLLSDNEISVSCNTLDGDDTIVPTI</sequence>
<dbReference type="AlphaFoldDB" id="A0AAN9XVT7"/>
<gene>
    <name evidence="1" type="ORF">VNO78_02644</name>
</gene>